<reference evidence="2" key="2">
    <citation type="submission" date="2021-09" db="EMBL/GenBank/DDBJ databases">
        <authorList>
            <person name="Gilroy R."/>
        </authorList>
    </citation>
    <scope>NUCLEOTIDE SEQUENCE</scope>
    <source>
        <strain evidence="2">CHK121-7720</strain>
    </source>
</reference>
<keyword evidence="1" id="KW-0732">Signal</keyword>
<dbReference type="InterPro" id="IPR032710">
    <property type="entry name" value="NTF2-like_dom_sf"/>
</dbReference>
<name>A0A921MTV4_9BACT</name>
<dbReference type="SUPFAM" id="SSF54427">
    <property type="entry name" value="NTF2-like"/>
    <property type="match status" value="1"/>
</dbReference>
<dbReference type="AlphaFoldDB" id="A0A921MTV4"/>
<dbReference type="EMBL" id="DYUD01000030">
    <property type="protein sequence ID" value="HJG90004.1"/>
    <property type="molecule type" value="Genomic_DNA"/>
</dbReference>
<proteinExistence type="predicted"/>
<reference evidence="2" key="1">
    <citation type="journal article" date="2021" name="PeerJ">
        <title>Extensive microbial diversity within the chicken gut microbiome revealed by metagenomics and culture.</title>
        <authorList>
            <person name="Gilroy R."/>
            <person name="Ravi A."/>
            <person name="Getino M."/>
            <person name="Pursley I."/>
            <person name="Horton D.L."/>
            <person name="Alikhan N.F."/>
            <person name="Baker D."/>
            <person name="Gharbi K."/>
            <person name="Hall N."/>
            <person name="Watson M."/>
            <person name="Adriaenssens E.M."/>
            <person name="Foster-Nyarko E."/>
            <person name="Jarju S."/>
            <person name="Secka A."/>
            <person name="Antonio M."/>
            <person name="Oren A."/>
            <person name="Chaudhuri R.R."/>
            <person name="La Ragione R."/>
            <person name="Hildebrand F."/>
            <person name="Pallen M.J."/>
        </authorList>
    </citation>
    <scope>NUCLEOTIDE SEQUENCE</scope>
    <source>
        <strain evidence="2">CHK121-7720</strain>
    </source>
</reference>
<evidence type="ECO:0000256" key="1">
    <source>
        <dbReference type="SAM" id="SignalP"/>
    </source>
</evidence>
<gene>
    <name evidence="2" type="ORF">K8U91_11115</name>
</gene>
<evidence type="ECO:0000313" key="3">
    <source>
        <dbReference type="Proteomes" id="UP000757103"/>
    </source>
</evidence>
<sequence>MKRIFIFIAACFIIFTSKAQLENTRFEITEGIADATLQKAMEKNASLLLSSFNTAVMEGKKPKIDKDWCTDGAKKSIEELWKNSTIACPLSLVKEKVTRLPGGGYQIRNIAITVLSAPKDKQDQEIVINFSNQGLIDYVNIALEQNRYVDIIGANISLKDFARRQIIVDFVESFRTAYNRKDIKYIESVFSDDALIITGKVIKIKKSDNPYFNSLGRERVEYMTQSKAQYIAGLKRCFKRNKYIDVEFEDIEVMRHPANPTIYGVTLKQEWGSSTYNDTGFVFLLIDFKDETQPCIQVRTWQPERYNNKVLDRNERFSLDSFNIH</sequence>
<accession>A0A921MTV4</accession>
<dbReference type="RefSeq" id="WP_273307062.1">
    <property type="nucleotide sequence ID" value="NZ_DYUD01000030.1"/>
</dbReference>
<comment type="caution">
    <text evidence="2">The sequence shown here is derived from an EMBL/GenBank/DDBJ whole genome shotgun (WGS) entry which is preliminary data.</text>
</comment>
<evidence type="ECO:0000313" key="2">
    <source>
        <dbReference type="EMBL" id="HJG90004.1"/>
    </source>
</evidence>
<feature type="chain" id="PRO_5038115296" evidence="1">
    <location>
        <begin position="20"/>
        <end position="325"/>
    </location>
</feature>
<protein>
    <submittedName>
        <fullName evidence="2">Nuclear transport factor 2 family protein</fullName>
    </submittedName>
</protein>
<organism evidence="2 3">
    <name type="scientific">Barnesiella viscericola</name>
    <dbReference type="NCBI Taxonomy" id="397865"/>
    <lineage>
        <taxon>Bacteria</taxon>
        <taxon>Pseudomonadati</taxon>
        <taxon>Bacteroidota</taxon>
        <taxon>Bacteroidia</taxon>
        <taxon>Bacteroidales</taxon>
        <taxon>Barnesiellaceae</taxon>
        <taxon>Barnesiella</taxon>
    </lineage>
</organism>
<dbReference type="Proteomes" id="UP000757103">
    <property type="component" value="Unassembled WGS sequence"/>
</dbReference>
<feature type="signal peptide" evidence="1">
    <location>
        <begin position="1"/>
        <end position="19"/>
    </location>
</feature>